<dbReference type="InterPro" id="IPR018490">
    <property type="entry name" value="cNMP-bd_dom_sf"/>
</dbReference>
<keyword evidence="2" id="KW-0813">Transport</keyword>
<protein>
    <submittedName>
        <fullName evidence="13">ATP-binding cassette domain-containing protein</fullName>
    </submittedName>
</protein>
<keyword evidence="6 9" id="KW-1133">Transmembrane helix</keyword>
<evidence type="ECO:0000256" key="8">
    <source>
        <dbReference type="ARBA" id="ARBA00023159"/>
    </source>
</evidence>
<keyword evidence="14" id="KW-1185">Reference proteome</keyword>
<dbReference type="EMBL" id="VNJI01000060">
    <property type="protein sequence ID" value="TVY05392.1"/>
    <property type="molecule type" value="Genomic_DNA"/>
</dbReference>
<dbReference type="Pfam" id="PF00664">
    <property type="entry name" value="ABC_membrane"/>
    <property type="match status" value="1"/>
</dbReference>
<feature type="transmembrane region" description="Helical" evidence="9">
    <location>
        <begin position="251"/>
        <end position="269"/>
    </location>
</feature>
<dbReference type="Proteomes" id="UP000317036">
    <property type="component" value="Unassembled WGS sequence"/>
</dbReference>
<dbReference type="InterPro" id="IPR011527">
    <property type="entry name" value="ABC1_TM_dom"/>
</dbReference>
<evidence type="ECO:0000256" key="3">
    <source>
        <dbReference type="ARBA" id="ARBA00022692"/>
    </source>
</evidence>
<evidence type="ECO:0000256" key="2">
    <source>
        <dbReference type="ARBA" id="ARBA00022448"/>
    </source>
</evidence>
<name>A0A559JZR2_9BACL</name>
<dbReference type="PANTHER" id="PTHR24221">
    <property type="entry name" value="ATP-BINDING CASSETTE SUB-FAMILY B"/>
    <property type="match status" value="1"/>
</dbReference>
<evidence type="ECO:0000256" key="7">
    <source>
        <dbReference type="ARBA" id="ARBA00023136"/>
    </source>
</evidence>
<dbReference type="Pfam" id="PF00027">
    <property type="entry name" value="cNMP_binding"/>
    <property type="match status" value="1"/>
</dbReference>
<dbReference type="InterPro" id="IPR018488">
    <property type="entry name" value="cNMP-bd_CS"/>
</dbReference>
<keyword evidence="8" id="KW-0010">Activator</keyword>
<dbReference type="FunFam" id="3.40.50.300:FF:000287">
    <property type="entry name" value="Multidrug ABC transporter ATP-binding protein"/>
    <property type="match status" value="1"/>
</dbReference>
<dbReference type="InterPro" id="IPR036640">
    <property type="entry name" value="ABC1_TM_sf"/>
</dbReference>
<dbReference type="GO" id="GO:0005524">
    <property type="term" value="F:ATP binding"/>
    <property type="evidence" value="ECO:0007669"/>
    <property type="project" value="UniProtKB-KW"/>
</dbReference>
<dbReference type="PROSITE" id="PS00211">
    <property type="entry name" value="ABC_TRANSPORTER_1"/>
    <property type="match status" value="1"/>
</dbReference>
<proteinExistence type="predicted"/>
<dbReference type="CDD" id="cd00038">
    <property type="entry name" value="CAP_ED"/>
    <property type="match status" value="1"/>
</dbReference>
<dbReference type="RefSeq" id="WP_144854126.1">
    <property type="nucleotide sequence ID" value="NZ_VNJI01000060.1"/>
</dbReference>
<dbReference type="InterPro" id="IPR003593">
    <property type="entry name" value="AAA+_ATPase"/>
</dbReference>
<dbReference type="GO" id="GO:0034040">
    <property type="term" value="F:ATPase-coupled lipid transmembrane transporter activity"/>
    <property type="evidence" value="ECO:0007669"/>
    <property type="project" value="TreeGrafter"/>
</dbReference>
<dbReference type="Gene3D" id="2.60.120.10">
    <property type="entry name" value="Jelly Rolls"/>
    <property type="match status" value="1"/>
</dbReference>
<dbReference type="SMART" id="SM00100">
    <property type="entry name" value="cNMP"/>
    <property type="match status" value="1"/>
</dbReference>
<dbReference type="Pfam" id="PF00005">
    <property type="entry name" value="ABC_tran"/>
    <property type="match status" value="1"/>
</dbReference>
<dbReference type="GO" id="GO:0016887">
    <property type="term" value="F:ATP hydrolysis activity"/>
    <property type="evidence" value="ECO:0007669"/>
    <property type="project" value="InterPro"/>
</dbReference>
<keyword evidence="5 13" id="KW-0067">ATP-binding</keyword>
<evidence type="ECO:0000313" key="14">
    <source>
        <dbReference type="Proteomes" id="UP000317036"/>
    </source>
</evidence>
<reference evidence="13 14" key="1">
    <citation type="submission" date="2019-07" db="EMBL/GenBank/DDBJ databases">
        <authorList>
            <person name="Kim J."/>
        </authorList>
    </citation>
    <scope>NUCLEOTIDE SEQUENCE [LARGE SCALE GENOMIC DNA]</scope>
    <source>
        <strain evidence="13 14">JC52</strain>
    </source>
</reference>
<keyword evidence="3 9" id="KW-0812">Transmembrane</keyword>
<dbReference type="OrthoDB" id="9804259at2"/>
<feature type="transmembrane region" description="Helical" evidence="9">
    <location>
        <begin position="275"/>
        <end position="300"/>
    </location>
</feature>
<dbReference type="InterPro" id="IPR000595">
    <property type="entry name" value="cNMP-bd_dom"/>
</dbReference>
<dbReference type="PROSITE" id="PS50042">
    <property type="entry name" value="CNMP_BINDING_3"/>
    <property type="match status" value="1"/>
</dbReference>
<feature type="domain" description="ABC transmembrane type-1" evidence="12">
    <location>
        <begin position="20"/>
        <end position="301"/>
    </location>
</feature>
<dbReference type="Gene3D" id="3.40.50.300">
    <property type="entry name" value="P-loop containing nucleotide triphosphate hydrolases"/>
    <property type="match status" value="1"/>
</dbReference>
<dbReference type="GO" id="GO:0005886">
    <property type="term" value="C:plasma membrane"/>
    <property type="evidence" value="ECO:0007669"/>
    <property type="project" value="UniProtKB-SubCell"/>
</dbReference>
<evidence type="ECO:0000259" key="12">
    <source>
        <dbReference type="PROSITE" id="PS50929"/>
    </source>
</evidence>
<dbReference type="PROSITE" id="PS00889">
    <property type="entry name" value="CNMP_BINDING_2"/>
    <property type="match status" value="1"/>
</dbReference>
<dbReference type="SUPFAM" id="SSF90123">
    <property type="entry name" value="ABC transporter transmembrane region"/>
    <property type="match status" value="1"/>
</dbReference>
<dbReference type="PROSITE" id="PS00888">
    <property type="entry name" value="CNMP_BINDING_1"/>
    <property type="match status" value="1"/>
</dbReference>
<dbReference type="PANTHER" id="PTHR24221:SF654">
    <property type="entry name" value="ATP-BINDING CASSETTE SUB-FAMILY B MEMBER 6"/>
    <property type="match status" value="1"/>
</dbReference>
<feature type="transmembrane region" description="Helical" evidence="9">
    <location>
        <begin position="133"/>
        <end position="152"/>
    </location>
</feature>
<evidence type="ECO:0000259" key="10">
    <source>
        <dbReference type="PROSITE" id="PS50042"/>
    </source>
</evidence>
<dbReference type="SUPFAM" id="SSF51206">
    <property type="entry name" value="cAMP-binding domain-like"/>
    <property type="match status" value="1"/>
</dbReference>
<dbReference type="GO" id="GO:0140359">
    <property type="term" value="F:ABC-type transporter activity"/>
    <property type="evidence" value="ECO:0007669"/>
    <property type="project" value="InterPro"/>
</dbReference>
<evidence type="ECO:0000256" key="6">
    <source>
        <dbReference type="ARBA" id="ARBA00022989"/>
    </source>
</evidence>
<feature type="transmembrane region" description="Helical" evidence="9">
    <location>
        <begin position="55"/>
        <end position="76"/>
    </location>
</feature>
<keyword evidence="7 9" id="KW-0472">Membrane</keyword>
<dbReference type="InterPro" id="IPR014710">
    <property type="entry name" value="RmlC-like_jellyroll"/>
</dbReference>
<feature type="domain" description="Cyclic nucleotide-binding" evidence="10">
    <location>
        <begin position="595"/>
        <end position="698"/>
    </location>
</feature>
<accession>A0A559JZR2</accession>
<dbReference type="InterPro" id="IPR017871">
    <property type="entry name" value="ABC_transporter-like_CS"/>
</dbReference>
<dbReference type="SMART" id="SM00382">
    <property type="entry name" value="AAA"/>
    <property type="match status" value="1"/>
</dbReference>
<dbReference type="InterPro" id="IPR039421">
    <property type="entry name" value="Type_1_exporter"/>
</dbReference>
<comment type="caution">
    <text evidence="13">The sequence shown here is derived from an EMBL/GenBank/DDBJ whole genome shotgun (WGS) entry which is preliminary data.</text>
</comment>
<gene>
    <name evidence="13" type="ORF">FPZ49_30595</name>
</gene>
<evidence type="ECO:0000256" key="9">
    <source>
        <dbReference type="SAM" id="Phobius"/>
    </source>
</evidence>
<evidence type="ECO:0000259" key="11">
    <source>
        <dbReference type="PROSITE" id="PS50893"/>
    </source>
</evidence>
<evidence type="ECO:0000256" key="4">
    <source>
        <dbReference type="ARBA" id="ARBA00022741"/>
    </source>
</evidence>
<dbReference type="PROSITE" id="PS50893">
    <property type="entry name" value="ABC_TRANSPORTER_2"/>
    <property type="match status" value="1"/>
</dbReference>
<evidence type="ECO:0000313" key="13">
    <source>
        <dbReference type="EMBL" id="TVY05392.1"/>
    </source>
</evidence>
<dbReference type="PRINTS" id="PR00103">
    <property type="entry name" value="CAMPKINASE"/>
</dbReference>
<keyword evidence="4" id="KW-0547">Nucleotide-binding</keyword>
<evidence type="ECO:0000256" key="5">
    <source>
        <dbReference type="ARBA" id="ARBA00022840"/>
    </source>
</evidence>
<dbReference type="CDD" id="cd07346">
    <property type="entry name" value="ABC_6TM_exporters"/>
    <property type="match status" value="1"/>
</dbReference>
<evidence type="ECO:0000256" key="1">
    <source>
        <dbReference type="ARBA" id="ARBA00004651"/>
    </source>
</evidence>
<dbReference type="Gene3D" id="1.20.1560.10">
    <property type="entry name" value="ABC transporter type 1, transmembrane domain"/>
    <property type="match status" value="1"/>
</dbReference>
<dbReference type="AlphaFoldDB" id="A0A559JZR2"/>
<dbReference type="SUPFAM" id="SSF52540">
    <property type="entry name" value="P-loop containing nucleoside triphosphate hydrolases"/>
    <property type="match status" value="1"/>
</dbReference>
<organism evidence="13 14">
    <name type="scientific">Paenibacillus cremeus</name>
    <dbReference type="NCBI Taxonomy" id="2163881"/>
    <lineage>
        <taxon>Bacteria</taxon>
        <taxon>Bacillati</taxon>
        <taxon>Bacillota</taxon>
        <taxon>Bacilli</taxon>
        <taxon>Bacillales</taxon>
        <taxon>Paenibacillaceae</taxon>
        <taxon>Paenibacillus</taxon>
    </lineage>
</organism>
<dbReference type="InterPro" id="IPR003439">
    <property type="entry name" value="ABC_transporter-like_ATP-bd"/>
</dbReference>
<sequence>MFAFIRLLCSSFLQYKLQTVLLLAALLVELAFETFMPLSYKFIIDYAIVPQQYRLLLLILSLMVVGAVACVVTGIYRDRMFAGLGSRIVTNYYKQLYEKLQSLSTDFYHRVNGGDIVSRFNNDLISIDTFIKLIPYALLSLFGLVLNVVVLFALQWQLALLAVIGLPLCLIGPKLFGAKAYDASYQLKEDQAGIATVVQENVSAQPVIKAFGLQPLMIRRFADRMFIYERLLTRSSFLNFLIDRTTNMGTMILNLMTICVGSLLAYFGILTIGSLLAFSAILISLSYLVAAITWLAPQFIEATSGMQRFRELIEEQPSVPGNELAALLPPFERHIEFRNVTFAYSPEQRSLNSVRFTIHKGTYVAFVGASGSGKSTIINLLMRFYDPQTGSVLYDGTDIRHIELQSLRSQIGIVFQESFLFRASIRENIRLGKPEASDEEVIEAARLAEIHDFILTLPDGYDTDVGERGGRLSGGQRQRVAIARAILRNPAILILDEATSALDPATEAAINQTLQRITATRTVISVTHRLASAEHADCIYVLYQGEIAEHGRHQELLQLPEGRYRQSWRKQAGFEISEDGYHVEVSVERLKLFPIFSEMEESVLQDAAHFFVTESYAKDRTIIHEGDPGDKFYVIVRGKVEVLKKDSEGNNERVAVLSDGDFFGEVALLRNIPRTATIRTLSPIVFITLQREFFQDLLKRAPHLTSFLELRSK</sequence>
<comment type="subcellular location">
    <subcellularLocation>
        <location evidence="1">Cell membrane</location>
        <topology evidence="1">Multi-pass membrane protein</topology>
    </subcellularLocation>
</comment>
<feature type="transmembrane region" description="Helical" evidence="9">
    <location>
        <begin position="158"/>
        <end position="176"/>
    </location>
</feature>
<feature type="domain" description="ABC transporter" evidence="11">
    <location>
        <begin position="335"/>
        <end position="569"/>
    </location>
</feature>
<dbReference type="InterPro" id="IPR027417">
    <property type="entry name" value="P-loop_NTPase"/>
</dbReference>
<dbReference type="PROSITE" id="PS50929">
    <property type="entry name" value="ABC_TM1F"/>
    <property type="match status" value="1"/>
</dbReference>